<keyword evidence="1" id="KW-0472">Membrane</keyword>
<accession>A0ABY2PBP6</accession>
<keyword evidence="1" id="KW-0812">Transmembrane</keyword>
<keyword evidence="1" id="KW-1133">Transmembrane helix</keyword>
<sequence>MTAGHASPHIITAYARGDTALPADVLWAVESHLEACADCRGLLSEAVAGQVPAVAALTRSVWTGLATELAAPGAGAGRHGRIRPARWMTPAALPWLATVVGLTGLALLMDLAGHRAGAVSPVVLIAPLLPVLGVAVSWSRVTDPAHELTVSTPMAGLPLVLRRTAAVLAAVIPALWASGWATGAGAAQWLLPCLGFTMLALALGTVMALHRAAVLLSALWAAVTVLPALTAQHTGFLLTGPGLPVWAGVLVLSTGVVIGRRNTYALLGAHR</sequence>
<name>A0ABY2PBP6_9ACTN</name>
<evidence type="ECO:0000256" key="1">
    <source>
        <dbReference type="SAM" id="Phobius"/>
    </source>
</evidence>
<reference evidence="2 3" key="1">
    <citation type="submission" date="2019-04" db="EMBL/GenBank/DDBJ databases">
        <title>Streptomyces rhizosphaericola sp. nov., an actinobacterium isolated from the wheat rhizosphere.</title>
        <authorList>
            <person name="Vargas Hoyos H.A."/>
            <person name="Santos S.N."/>
            <person name="Genuario D.B."/>
            <person name="Melo I.S."/>
            <person name="Da Silva L.J."/>
            <person name="Da Silva F.S.P."/>
            <person name="Zucchi T.D."/>
        </authorList>
    </citation>
    <scope>NUCLEOTIDE SEQUENCE [LARGE SCALE GENOMIC DNA]</scope>
    <source>
        <strain evidence="2 3">1AS2c</strain>
    </source>
</reference>
<evidence type="ECO:0000313" key="3">
    <source>
        <dbReference type="Proteomes" id="UP000306274"/>
    </source>
</evidence>
<dbReference type="EMBL" id="SRZK01000258">
    <property type="protein sequence ID" value="TGZ05377.1"/>
    <property type="molecule type" value="Genomic_DNA"/>
</dbReference>
<feature type="transmembrane region" description="Helical" evidence="1">
    <location>
        <begin position="118"/>
        <end position="139"/>
    </location>
</feature>
<gene>
    <name evidence="2" type="ORF">E5Z02_22935</name>
</gene>
<feature type="transmembrane region" description="Helical" evidence="1">
    <location>
        <begin position="91"/>
        <end position="112"/>
    </location>
</feature>
<dbReference type="RefSeq" id="WP_084996157.1">
    <property type="nucleotide sequence ID" value="NZ_JBHVEI010000033.1"/>
</dbReference>
<feature type="transmembrane region" description="Helical" evidence="1">
    <location>
        <begin position="213"/>
        <end position="230"/>
    </location>
</feature>
<organism evidence="2 3">
    <name type="scientific">Streptomyces rhizosphaericola</name>
    <dbReference type="NCBI Taxonomy" id="2564098"/>
    <lineage>
        <taxon>Bacteria</taxon>
        <taxon>Bacillati</taxon>
        <taxon>Actinomycetota</taxon>
        <taxon>Actinomycetes</taxon>
        <taxon>Kitasatosporales</taxon>
        <taxon>Streptomycetaceae</taxon>
        <taxon>Streptomyces</taxon>
    </lineage>
</organism>
<evidence type="ECO:0000313" key="2">
    <source>
        <dbReference type="EMBL" id="TGZ05377.1"/>
    </source>
</evidence>
<dbReference type="Proteomes" id="UP000306274">
    <property type="component" value="Unassembled WGS sequence"/>
</dbReference>
<keyword evidence="3" id="KW-1185">Reference proteome</keyword>
<proteinExistence type="predicted"/>
<comment type="caution">
    <text evidence="2">The sequence shown here is derived from an EMBL/GenBank/DDBJ whole genome shotgun (WGS) entry which is preliminary data.</text>
</comment>
<protein>
    <submittedName>
        <fullName evidence="2">Zf-HC2 domain-containing protein</fullName>
    </submittedName>
</protein>
<feature type="transmembrane region" description="Helical" evidence="1">
    <location>
        <begin position="160"/>
        <end position="180"/>
    </location>
</feature>
<feature type="transmembrane region" description="Helical" evidence="1">
    <location>
        <begin position="236"/>
        <end position="258"/>
    </location>
</feature>
<feature type="transmembrane region" description="Helical" evidence="1">
    <location>
        <begin position="186"/>
        <end position="206"/>
    </location>
</feature>